<organism evidence="9 10">
    <name type="scientific">Thermus oshimai JL-2</name>
    <dbReference type="NCBI Taxonomy" id="751945"/>
    <lineage>
        <taxon>Bacteria</taxon>
        <taxon>Thermotogati</taxon>
        <taxon>Deinococcota</taxon>
        <taxon>Deinococci</taxon>
        <taxon>Thermales</taxon>
        <taxon>Thermaceae</taxon>
        <taxon>Thermus</taxon>
    </lineage>
</organism>
<dbReference type="Proteomes" id="UP000000211">
    <property type="component" value="Chromosome"/>
</dbReference>
<dbReference type="PRINTS" id="PR00411">
    <property type="entry name" value="PNDRDTASEI"/>
</dbReference>
<comment type="cofactor">
    <cofactor evidence="1">
        <name>FAD</name>
        <dbReference type="ChEBI" id="CHEBI:57692"/>
    </cofactor>
</comment>
<dbReference type="RefSeq" id="WP_016328399.1">
    <property type="nucleotide sequence ID" value="NC_019386.1"/>
</dbReference>
<evidence type="ECO:0000256" key="2">
    <source>
        <dbReference type="ARBA" id="ARBA00009130"/>
    </source>
</evidence>
<dbReference type="InterPro" id="IPR016156">
    <property type="entry name" value="FAD/NAD-linked_Rdtase_dimer_sf"/>
</dbReference>
<reference evidence="9 10" key="1">
    <citation type="journal article" date="2013" name="Genome Announc.">
        <title>Whole Genome Sequencing of Thermus oshimai JL-2 and Thermus thermophilus JL-18, Incomplete Denitrifiers from the United States Great Basin.</title>
        <authorList>
            <person name="Murugapiran S.K."/>
            <person name="Huntemann M."/>
            <person name="Wei C.L."/>
            <person name="Han J."/>
            <person name="Detter J.C."/>
            <person name="Han C.S."/>
            <person name="Erkkila T.H."/>
            <person name="Teshima H."/>
            <person name="Chen A."/>
            <person name="Kyrpides N."/>
            <person name="Mavrommatis K."/>
            <person name="Markowitz V."/>
            <person name="Szeto E."/>
            <person name="Ivanova N."/>
            <person name="Pagani I."/>
            <person name="Lam J."/>
            <person name="McDonald A.I."/>
            <person name="Dodsworth J.A."/>
            <person name="Pati A."/>
            <person name="Goodwin L."/>
            <person name="Peters L."/>
            <person name="Pitluck S."/>
            <person name="Woyke T."/>
            <person name="Hedlund B.P."/>
        </authorList>
    </citation>
    <scope>NUCLEOTIDE SEQUENCE</scope>
    <source>
        <strain evidence="9 10">JL-2</strain>
    </source>
</reference>
<evidence type="ECO:0000313" key="9">
    <source>
        <dbReference type="EMBL" id="AFV75199.1"/>
    </source>
</evidence>
<keyword evidence="10" id="KW-1185">Reference proteome</keyword>
<dbReference type="Pfam" id="PF02852">
    <property type="entry name" value="Pyr_redox_dim"/>
    <property type="match status" value="1"/>
</dbReference>
<dbReference type="EMBL" id="CP003249">
    <property type="protein sequence ID" value="AFV75199.1"/>
    <property type="molecule type" value="Genomic_DNA"/>
</dbReference>
<evidence type="ECO:0000256" key="4">
    <source>
        <dbReference type="ARBA" id="ARBA00022827"/>
    </source>
</evidence>
<dbReference type="PANTHER" id="PTHR43429:SF1">
    <property type="entry name" value="NAD(P)H SULFUR OXIDOREDUCTASE (COA-DEPENDENT)"/>
    <property type="match status" value="1"/>
</dbReference>
<dbReference type="AlphaFoldDB" id="K7R2S6"/>
<evidence type="ECO:0000256" key="1">
    <source>
        <dbReference type="ARBA" id="ARBA00001974"/>
    </source>
</evidence>
<evidence type="ECO:0000259" key="8">
    <source>
        <dbReference type="Pfam" id="PF07992"/>
    </source>
</evidence>
<sequence>MGTRLVVVGGVAGGASAAAKAKRENPELEVVVYEKSGWVSFGACGLPYVLSGEIPSLEALVARTPEAFRKGGVLVYPRHEVVDVDYALRTLTVYSHGEGRTFQERFDHLVLATGARPVIPPVPGVEQEGVYTLRSMEDGAALLEALKGAKRAAILGAGYIGLEVAEAFRKRGLEVTLLEAQDRPLPQWDPEVSALVREELSRHGVEVWTGVRALALRGAGRVEAVETTEGVVPADLVLLAVGVRPNTALAQAMGVALGPTGAIATDERMRTNLEGVYAAGDVAESRHLLLGRPYWLPLGDVANKHGRTAGAVIAGKEARFAGVVGTAVFKVFGLGVATTGLSLERALSEGFRAKKVFIRAEDSAHYWPEHAPLWVELVYEEGTGRLLGGAVVGRGQAVKRIDVLAALLHQKGTVEDLMGLDLAYAPPFSPVWDPLLIAAQQARG</sequence>
<dbReference type="GO" id="GO:0016491">
    <property type="term" value="F:oxidoreductase activity"/>
    <property type="evidence" value="ECO:0007669"/>
    <property type="project" value="UniProtKB-KW"/>
</dbReference>
<dbReference type="Gene3D" id="3.50.50.60">
    <property type="entry name" value="FAD/NAD(P)-binding domain"/>
    <property type="match status" value="2"/>
</dbReference>
<dbReference type="KEGG" id="tos:Theos_0116"/>
<dbReference type="HOGENOM" id="CLU_003291_1_3_0"/>
<proteinExistence type="inferred from homology"/>
<gene>
    <name evidence="9" type="ORF">Theos_0116</name>
</gene>
<dbReference type="InterPro" id="IPR036188">
    <property type="entry name" value="FAD/NAD-bd_sf"/>
</dbReference>
<evidence type="ECO:0000256" key="6">
    <source>
        <dbReference type="ARBA" id="ARBA00023284"/>
    </source>
</evidence>
<dbReference type="PANTHER" id="PTHR43429">
    <property type="entry name" value="PYRIDINE NUCLEOTIDE-DISULFIDE OXIDOREDUCTASE DOMAIN-CONTAINING"/>
    <property type="match status" value="1"/>
</dbReference>
<dbReference type="InterPro" id="IPR050260">
    <property type="entry name" value="FAD-bd_OxRdtase"/>
</dbReference>
<dbReference type="Pfam" id="PF07992">
    <property type="entry name" value="Pyr_redox_2"/>
    <property type="match status" value="1"/>
</dbReference>
<keyword evidence="5" id="KW-0560">Oxidoreductase</keyword>
<feature type="domain" description="Pyridine nucleotide-disulphide oxidoreductase dimerisation" evidence="7">
    <location>
        <begin position="329"/>
        <end position="431"/>
    </location>
</feature>
<evidence type="ECO:0000256" key="3">
    <source>
        <dbReference type="ARBA" id="ARBA00022630"/>
    </source>
</evidence>
<dbReference type="InterPro" id="IPR004099">
    <property type="entry name" value="Pyr_nucl-diS_OxRdtase_dimer"/>
</dbReference>
<feature type="domain" description="FAD/NAD(P)-binding" evidence="8">
    <location>
        <begin position="4"/>
        <end position="284"/>
    </location>
</feature>
<dbReference type="PRINTS" id="PR00368">
    <property type="entry name" value="FADPNR"/>
</dbReference>
<accession>K7R2S6</accession>
<evidence type="ECO:0000313" key="10">
    <source>
        <dbReference type="Proteomes" id="UP000000211"/>
    </source>
</evidence>
<dbReference type="SUPFAM" id="SSF55424">
    <property type="entry name" value="FAD/NAD-linked reductases, dimerisation (C-terminal) domain"/>
    <property type="match status" value="1"/>
</dbReference>
<keyword evidence="6" id="KW-0676">Redox-active center</keyword>
<dbReference type="OrthoDB" id="9807946at2"/>
<comment type="similarity">
    <text evidence="2">Belongs to the class-III pyridine nucleotide-disulfide oxidoreductase family.</text>
</comment>
<evidence type="ECO:0000259" key="7">
    <source>
        <dbReference type="Pfam" id="PF02852"/>
    </source>
</evidence>
<dbReference type="PATRIC" id="fig|751945.3.peg.111"/>
<dbReference type="SUPFAM" id="SSF51905">
    <property type="entry name" value="FAD/NAD(P)-binding domain"/>
    <property type="match status" value="1"/>
</dbReference>
<protein>
    <submittedName>
        <fullName evidence="9">NAD(FAD)-dependent dehydrogenase</fullName>
    </submittedName>
</protein>
<dbReference type="InterPro" id="IPR023753">
    <property type="entry name" value="FAD/NAD-binding_dom"/>
</dbReference>
<keyword evidence="3" id="KW-0285">Flavoprotein</keyword>
<keyword evidence="4" id="KW-0274">FAD</keyword>
<dbReference type="STRING" id="751945.Theos_0116"/>
<name>K7R2S6_THEOS</name>
<evidence type="ECO:0000256" key="5">
    <source>
        <dbReference type="ARBA" id="ARBA00023002"/>
    </source>
</evidence>
<dbReference type="eggNOG" id="COG0446">
    <property type="taxonomic scope" value="Bacteria"/>
</dbReference>